<dbReference type="Pfam" id="PF00300">
    <property type="entry name" value="His_Phos_1"/>
    <property type="match status" value="1"/>
</dbReference>
<dbReference type="SUPFAM" id="SSF53254">
    <property type="entry name" value="Phosphoglycerate mutase-like"/>
    <property type="match status" value="1"/>
</dbReference>
<evidence type="ECO:0000313" key="2">
    <source>
        <dbReference type="Proteomes" id="UP000283734"/>
    </source>
</evidence>
<name>A0A418XXA5_9GAMM</name>
<dbReference type="PANTHER" id="PTHR48100:SF1">
    <property type="entry name" value="HISTIDINE PHOSPHATASE FAMILY PROTEIN-RELATED"/>
    <property type="match status" value="1"/>
</dbReference>
<gene>
    <name evidence="1" type="ORF">D4A39_12150</name>
</gene>
<dbReference type="RefSeq" id="WP_022986119.1">
    <property type="nucleotide sequence ID" value="NZ_CAXGPP010000112.1"/>
</dbReference>
<evidence type="ECO:0000313" key="1">
    <source>
        <dbReference type="EMBL" id="RJG17458.1"/>
    </source>
</evidence>
<dbReference type="EMBL" id="QYYA01000003">
    <property type="protein sequence ID" value="RJG17458.1"/>
    <property type="molecule type" value="Genomic_DNA"/>
</dbReference>
<dbReference type="GO" id="GO:0016791">
    <property type="term" value="F:phosphatase activity"/>
    <property type="evidence" value="ECO:0007669"/>
    <property type="project" value="TreeGrafter"/>
</dbReference>
<dbReference type="InterPro" id="IPR050275">
    <property type="entry name" value="PGM_Phosphatase"/>
</dbReference>
<dbReference type="PANTHER" id="PTHR48100">
    <property type="entry name" value="BROAD-SPECIFICITY PHOSPHATASE YOR283W-RELATED"/>
    <property type="match status" value="1"/>
</dbReference>
<dbReference type="SMART" id="SM00855">
    <property type="entry name" value="PGAM"/>
    <property type="match status" value="1"/>
</dbReference>
<dbReference type="Gene3D" id="3.40.50.1240">
    <property type="entry name" value="Phosphoglycerate mutase-like"/>
    <property type="match status" value="1"/>
</dbReference>
<dbReference type="GO" id="GO:0005737">
    <property type="term" value="C:cytoplasm"/>
    <property type="evidence" value="ECO:0007669"/>
    <property type="project" value="TreeGrafter"/>
</dbReference>
<proteinExistence type="predicted"/>
<accession>A0A418XXA5</accession>
<dbReference type="CDD" id="cd07067">
    <property type="entry name" value="HP_PGM_like"/>
    <property type="match status" value="1"/>
</dbReference>
<dbReference type="InterPro" id="IPR013078">
    <property type="entry name" value="His_Pase_superF_clade-1"/>
</dbReference>
<organism evidence="1 2">
    <name type="scientific">Alcanivorax profundi</name>
    <dbReference type="NCBI Taxonomy" id="2338368"/>
    <lineage>
        <taxon>Bacteria</taxon>
        <taxon>Pseudomonadati</taxon>
        <taxon>Pseudomonadota</taxon>
        <taxon>Gammaproteobacteria</taxon>
        <taxon>Oceanospirillales</taxon>
        <taxon>Alcanivoracaceae</taxon>
        <taxon>Alcanivorax</taxon>
    </lineage>
</organism>
<dbReference type="InterPro" id="IPR029033">
    <property type="entry name" value="His_PPase_superfam"/>
</dbReference>
<keyword evidence="2" id="KW-1185">Reference proteome</keyword>
<sequence>MAQFYLVRHGQASFGSDNYDQLSPLGHQQARWLGEYFAERDMGFDALITGDLVRHQETGAGICEGLGVQLPVDIQPGLNEFDFHSIVDAYLAQHPDQAPPEGASAAAFYKALKTAMTHWRDDSLTGDLPETWQMFADRVAAARAHIQSHYSERDRVVIVSSGGAMAMFMKQVLQAADETVVELNLQIRNTSVAHGFFNRKVVRLAGFNNVPHLDRTDRLDAITYF</sequence>
<dbReference type="OrthoDB" id="280692at2"/>
<protein>
    <submittedName>
        <fullName evidence="1">Histidine phosphatase family protein</fullName>
    </submittedName>
</protein>
<dbReference type="AlphaFoldDB" id="A0A418XXA5"/>
<dbReference type="Proteomes" id="UP000283734">
    <property type="component" value="Unassembled WGS sequence"/>
</dbReference>
<comment type="caution">
    <text evidence="1">The sequence shown here is derived from an EMBL/GenBank/DDBJ whole genome shotgun (WGS) entry which is preliminary data.</text>
</comment>
<reference evidence="1 2" key="1">
    <citation type="submission" date="2018-09" db="EMBL/GenBank/DDBJ databases">
        <title>Alcanivorax profundi sp. nov., isolated from 1000 m-depth seawater of the Mariana Trench.</title>
        <authorList>
            <person name="Liu J."/>
        </authorList>
    </citation>
    <scope>NUCLEOTIDE SEQUENCE [LARGE SCALE GENOMIC DNA]</scope>
    <source>
        <strain evidence="1 2">MTEO17</strain>
    </source>
</reference>